<accession>A0A0L7LAQ2</accession>
<dbReference type="AlphaFoldDB" id="A0A0L7LAQ2"/>
<proteinExistence type="predicted"/>
<keyword evidence="5" id="KW-1185">Reference proteome</keyword>
<feature type="domain" description="FP protein C-terminal" evidence="3">
    <location>
        <begin position="234"/>
        <end position="286"/>
    </location>
</feature>
<comment type="caution">
    <text evidence="4">The sequence shown here is derived from an EMBL/GenBank/DDBJ whole genome shotgun (WGS) entry which is preliminary data.</text>
</comment>
<protein>
    <submittedName>
        <fullName evidence="4">Zinc finger DNA binding protein</fullName>
    </submittedName>
</protein>
<dbReference type="EMBL" id="JTDY01001944">
    <property type="protein sequence ID" value="KOB72479.1"/>
    <property type="molecule type" value="Genomic_DNA"/>
</dbReference>
<organism evidence="4 5">
    <name type="scientific">Operophtera brumata</name>
    <name type="common">Winter moth</name>
    <name type="synonym">Phalaena brumata</name>
    <dbReference type="NCBI Taxonomy" id="104452"/>
    <lineage>
        <taxon>Eukaryota</taxon>
        <taxon>Metazoa</taxon>
        <taxon>Ecdysozoa</taxon>
        <taxon>Arthropoda</taxon>
        <taxon>Hexapoda</taxon>
        <taxon>Insecta</taxon>
        <taxon>Pterygota</taxon>
        <taxon>Neoptera</taxon>
        <taxon>Endopterygota</taxon>
        <taxon>Lepidoptera</taxon>
        <taxon>Glossata</taxon>
        <taxon>Ditrysia</taxon>
        <taxon>Geometroidea</taxon>
        <taxon>Geometridae</taxon>
        <taxon>Larentiinae</taxon>
        <taxon>Operophtera</taxon>
    </lineage>
</organism>
<sequence length="287" mass="32978">MSHTARPQPEVVSPVGYKTPLQHYNSEPSLLDTPRKDHDSWGGQRKCKRDELSRADILDLFEAFTTQQDTKFEAILASLGEVKTSIDVMSKKYDEALLRLNCLEVEKREQDIRVQLLENKIDFLERQARGTSIELRNIPQEPKESKKDLINLVIKTAEKLNTKLDSSEIKDAYRIGSNQNNKLIITEFTTTFAREGLINSFKTYNKEHPTEKFSTSSLGIGGTSKPVYLSESLTQKDRRLYFLAREFAKGNGYVFCWTSLGRIFVRRTEGSPRIRITCETDIENLKF</sequence>
<keyword evidence="1" id="KW-0175">Coiled coil</keyword>
<feature type="coiled-coil region" evidence="1">
    <location>
        <begin position="86"/>
        <end position="134"/>
    </location>
</feature>
<evidence type="ECO:0000313" key="5">
    <source>
        <dbReference type="Proteomes" id="UP000037510"/>
    </source>
</evidence>
<reference evidence="4 5" key="1">
    <citation type="journal article" date="2015" name="Genome Biol. Evol.">
        <title>The genome of winter moth (Operophtera brumata) provides a genomic perspective on sexual dimorphism and phenology.</title>
        <authorList>
            <person name="Derks M.F."/>
            <person name="Smit S."/>
            <person name="Salis L."/>
            <person name="Schijlen E."/>
            <person name="Bossers A."/>
            <person name="Mateman C."/>
            <person name="Pijl A.S."/>
            <person name="de Ridder D."/>
            <person name="Groenen M.A."/>
            <person name="Visser M.E."/>
            <person name="Megens H.J."/>
        </authorList>
    </citation>
    <scope>NUCLEOTIDE SEQUENCE [LARGE SCALE GENOMIC DNA]</scope>
    <source>
        <strain evidence="4">WM2013NL</strain>
        <tissue evidence="4">Head and thorax</tissue>
    </source>
</reference>
<name>A0A0L7LAQ2_OPEBR</name>
<evidence type="ECO:0000259" key="3">
    <source>
        <dbReference type="Pfam" id="PF25298"/>
    </source>
</evidence>
<gene>
    <name evidence="4" type="ORF">OBRU01_08743</name>
</gene>
<dbReference type="InterPro" id="IPR057251">
    <property type="entry name" value="FP_C"/>
</dbReference>
<feature type="region of interest" description="Disordered" evidence="2">
    <location>
        <begin position="1"/>
        <end position="44"/>
    </location>
</feature>
<evidence type="ECO:0000313" key="4">
    <source>
        <dbReference type="EMBL" id="KOB72479.1"/>
    </source>
</evidence>
<dbReference type="Proteomes" id="UP000037510">
    <property type="component" value="Unassembled WGS sequence"/>
</dbReference>
<evidence type="ECO:0000256" key="1">
    <source>
        <dbReference type="SAM" id="Coils"/>
    </source>
</evidence>
<evidence type="ECO:0000256" key="2">
    <source>
        <dbReference type="SAM" id="MobiDB-lite"/>
    </source>
</evidence>
<dbReference type="Pfam" id="PF25298">
    <property type="entry name" value="Baculo_FP_2nd"/>
    <property type="match status" value="1"/>
</dbReference>